<gene>
    <name evidence="2" type="ORF">g.7887</name>
</gene>
<feature type="compositionally biased region" description="Basic and acidic residues" evidence="1">
    <location>
        <begin position="473"/>
        <end position="575"/>
    </location>
</feature>
<sequence length="731" mass="85612">VDPRDPVPLNYHDPNFREGYPDENSREHRGGRFPPSRTRGVSRRNPSEHERHRERDGRDRERYVETRDPSDRVERLRDEKRVGYEKGREVREERAREYERSREYEKDKERVYDRSTPDKKIRASPKRNREAREKKRSESRGRSRERERESRRDKKEERLRDKSLEKVKDHKEKEKKEKPKDKKKKKREKEKDKDTEKKRKRDKKEKKDKDIIKKEDDELEKNESKDESKPSDEGEPEQQVSVKIEHTETKELEQPDTKKESSPKQEPKQQSQQDDLYGEEAPEAVDKEIIQNYVKVEEPDLSHDDKNVDPGMKDEPFDGIELQATADELDLKADLEGPTQSKEMLAPLPELSKWEVDEDNLEKSKEPGEITSPDEEEDGGKVTSEVIKRAENAIFAKAISSLRPIEIKKISSDRLKLYSDENQPKSSIQITVPVSEAETRSIEFNDRKKRYSKTPPPKLSVKERLGGKVEDIRRPRDARVVHSTVERVKSRSKTPKKEQSYRRVTVEKDRGRKTEVNRFEISAKGDRRIVSEAIKAGDKYHERSEHKEIKKKDVDKKSKDEHRNADRDPRTEVSDKNTSANKILTADRERKKSTLDEAHFEPDYDENVESDNEVKDDSTKKRERSISPSAVSESKKAKLDNETIKLDLTNVKKKPDSDSESSSSEDSSSSSSSGTRKRKKKKKRTKKKKKRAAASDSESESESSLDEHKKKKKKRKHKKKSSKKKKKSKHK</sequence>
<feature type="compositionally biased region" description="Basic residues" evidence="1">
    <location>
        <begin position="675"/>
        <end position="692"/>
    </location>
</feature>
<name>A0A1E1W2Z3_PECGO</name>
<feature type="compositionally biased region" description="Low complexity" evidence="1">
    <location>
        <begin position="660"/>
        <end position="674"/>
    </location>
</feature>
<feature type="region of interest" description="Disordered" evidence="1">
    <location>
        <begin position="473"/>
        <end position="731"/>
    </location>
</feature>
<feature type="compositionally biased region" description="Basic and acidic residues" evidence="1">
    <location>
        <begin position="585"/>
        <end position="602"/>
    </location>
</feature>
<feature type="compositionally biased region" description="Basic and acidic residues" evidence="1">
    <location>
        <begin position="284"/>
        <end position="316"/>
    </location>
</feature>
<protein>
    <submittedName>
        <fullName evidence="2">Uncharacterized protein</fullName>
    </submittedName>
</protein>
<dbReference type="EMBL" id="GDQN01009755">
    <property type="protein sequence ID" value="JAT81299.1"/>
    <property type="molecule type" value="Transcribed_RNA"/>
</dbReference>
<feature type="compositionally biased region" description="Basic and acidic residues" evidence="1">
    <location>
        <begin position="633"/>
        <end position="645"/>
    </location>
</feature>
<feature type="compositionally biased region" description="Basic and acidic residues" evidence="1">
    <location>
        <begin position="45"/>
        <end position="180"/>
    </location>
</feature>
<evidence type="ECO:0000256" key="1">
    <source>
        <dbReference type="SAM" id="MobiDB-lite"/>
    </source>
</evidence>
<organism evidence="2">
    <name type="scientific">Pectinophora gossypiella</name>
    <name type="common">Cotton pink bollworm</name>
    <name type="synonym">Depressaria gossypiella</name>
    <dbReference type="NCBI Taxonomy" id="13191"/>
    <lineage>
        <taxon>Eukaryota</taxon>
        <taxon>Metazoa</taxon>
        <taxon>Ecdysozoa</taxon>
        <taxon>Arthropoda</taxon>
        <taxon>Hexapoda</taxon>
        <taxon>Insecta</taxon>
        <taxon>Pterygota</taxon>
        <taxon>Neoptera</taxon>
        <taxon>Endopterygota</taxon>
        <taxon>Lepidoptera</taxon>
        <taxon>Glossata</taxon>
        <taxon>Ditrysia</taxon>
        <taxon>Gelechioidea</taxon>
        <taxon>Gelechiidae</taxon>
        <taxon>Apatetrinae</taxon>
        <taxon>Pectinophora</taxon>
    </lineage>
</organism>
<feature type="non-terminal residue" evidence="2">
    <location>
        <position position="1"/>
    </location>
</feature>
<reference evidence="2" key="1">
    <citation type="submission" date="2015-09" db="EMBL/GenBank/DDBJ databases">
        <title>De novo assembly of Pectinophora gossypiella (Pink Bollworm) gut transcriptome.</title>
        <authorList>
            <person name="Tassone E.E."/>
        </authorList>
    </citation>
    <scope>NUCLEOTIDE SEQUENCE</scope>
</reference>
<dbReference type="OrthoDB" id="106784at2759"/>
<proteinExistence type="predicted"/>
<feature type="region of interest" description="Disordered" evidence="1">
    <location>
        <begin position="1"/>
        <end position="382"/>
    </location>
</feature>
<feature type="region of interest" description="Disordered" evidence="1">
    <location>
        <begin position="443"/>
        <end position="462"/>
    </location>
</feature>
<accession>A0A1E1W2Z3</accession>
<feature type="compositionally biased region" description="Basic residues" evidence="1">
    <location>
        <begin position="709"/>
        <end position="731"/>
    </location>
</feature>
<feature type="compositionally biased region" description="Basic and acidic residues" evidence="1">
    <location>
        <begin position="14"/>
        <end position="30"/>
    </location>
</feature>
<dbReference type="AlphaFoldDB" id="A0A1E1W2Z3"/>
<evidence type="ECO:0000313" key="2">
    <source>
        <dbReference type="EMBL" id="JAT81299.1"/>
    </source>
</evidence>
<feature type="compositionally biased region" description="Basic and acidic residues" evidence="1">
    <location>
        <begin position="243"/>
        <end position="267"/>
    </location>
</feature>
<feature type="compositionally biased region" description="Basic and acidic residues" evidence="1">
    <location>
        <begin position="205"/>
        <end position="232"/>
    </location>
</feature>